<dbReference type="PANTHER" id="PTHR45036:SF1">
    <property type="entry name" value="METHYLTRANSFERASE LIKE 7A"/>
    <property type="match status" value="1"/>
</dbReference>
<dbReference type="InterPro" id="IPR029063">
    <property type="entry name" value="SAM-dependent_MTases_sf"/>
</dbReference>
<evidence type="ECO:0000313" key="2">
    <source>
        <dbReference type="EMBL" id="MVU83848.1"/>
    </source>
</evidence>
<evidence type="ECO:0000313" key="3">
    <source>
        <dbReference type="Proteomes" id="UP000466794"/>
    </source>
</evidence>
<keyword evidence="3" id="KW-1185">Reference proteome</keyword>
<proteinExistence type="predicted"/>
<evidence type="ECO:0000259" key="1">
    <source>
        <dbReference type="Pfam" id="PF08241"/>
    </source>
</evidence>
<reference evidence="2 3" key="1">
    <citation type="submission" date="2019-12" db="EMBL/GenBank/DDBJ databases">
        <title>Nocardia sp. nov. ET3-3 isolated from soil.</title>
        <authorList>
            <person name="Kanchanasin P."/>
            <person name="Tanasupawat S."/>
            <person name="Yuki M."/>
            <person name="Kudo T."/>
        </authorList>
    </citation>
    <scope>NUCLEOTIDE SEQUENCE [LARGE SCALE GENOMIC DNA]</scope>
    <source>
        <strain evidence="2 3">ET3-3</strain>
    </source>
</reference>
<dbReference type="Pfam" id="PF08241">
    <property type="entry name" value="Methyltransf_11"/>
    <property type="match status" value="1"/>
</dbReference>
<keyword evidence="2" id="KW-0808">Transferase</keyword>
<dbReference type="GO" id="GO:0032259">
    <property type="term" value="P:methylation"/>
    <property type="evidence" value="ECO:0007669"/>
    <property type="project" value="UniProtKB-KW"/>
</dbReference>
<dbReference type="RefSeq" id="WP_157393438.1">
    <property type="nucleotide sequence ID" value="NZ_WRPP01000016.1"/>
</dbReference>
<dbReference type="EMBL" id="WRPP01000016">
    <property type="protein sequence ID" value="MVU83848.1"/>
    <property type="molecule type" value="Genomic_DNA"/>
</dbReference>
<dbReference type="GO" id="GO:0008757">
    <property type="term" value="F:S-adenosylmethionine-dependent methyltransferase activity"/>
    <property type="evidence" value="ECO:0007669"/>
    <property type="project" value="InterPro"/>
</dbReference>
<gene>
    <name evidence="2" type="ORF">GPX89_42300</name>
</gene>
<dbReference type="CDD" id="cd02440">
    <property type="entry name" value="AdoMet_MTases"/>
    <property type="match status" value="1"/>
</dbReference>
<accession>A0A7K1VCI3</accession>
<keyword evidence="2" id="KW-0489">Methyltransferase</keyword>
<dbReference type="Gene3D" id="3.40.50.150">
    <property type="entry name" value="Vaccinia Virus protein VP39"/>
    <property type="match status" value="1"/>
</dbReference>
<dbReference type="SUPFAM" id="SSF53335">
    <property type="entry name" value="S-adenosyl-L-methionine-dependent methyltransferases"/>
    <property type="match status" value="1"/>
</dbReference>
<name>A0A7K1VCI3_9NOCA</name>
<feature type="domain" description="Methyltransferase type 11" evidence="1">
    <location>
        <begin position="42"/>
        <end position="135"/>
    </location>
</feature>
<organism evidence="2 3">
    <name type="scientific">Nocardia terrae</name>
    <dbReference type="NCBI Taxonomy" id="2675851"/>
    <lineage>
        <taxon>Bacteria</taxon>
        <taxon>Bacillati</taxon>
        <taxon>Actinomycetota</taxon>
        <taxon>Actinomycetes</taxon>
        <taxon>Mycobacteriales</taxon>
        <taxon>Nocardiaceae</taxon>
        <taxon>Nocardia</taxon>
    </lineage>
</organism>
<comment type="caution">
    <text evidence="2">The sequence shown here is derived from an EMBL/GenBank/DDBJ whole genome shotgun (WGS) entry which is preliminary data.</text>
</comment>
<dbReference type="AlphaFoldDB" id="A0A7K1VCI3"/>
<dbReference type="InterPro" id="IPR052356">
    <property type="entry name" value="Thiol_S-MT"/>
</dbReference>
<dbReference type="PANTHER" id="PTHR45036">
    <property type="entry name" value="METHYLTRANSFERASE LIKE 7B"/>
    <property type="match status" value="1"/>
</dbReference>
<dbReference type="InterPro" id="IPR013216">
    <property type="entry name" value="Methyltransf_11"/>
</dbReference>
<sequence>MAARNPLFPYFYRLLVDFTDPLLYGRIRTESMSHAEGRLLIIGIGPGNDLKYLPPEVASITAVEPDPVMRRMAERKAQRLGLSAEILDAAGERLPFPDASFDSVLCGLVLCSVDDPAATLAEVRRVLTPDGKLIVLEHVRGEGLMARFQDGIARPWSAFASGCQPNRHTAAAIAAAGFDTTDLRSHLVWPLPPPMTPHLSGVARAI</sequence>
<protein>
    <submittedName>
        <fullName evidence="2">Methyltransferase domain-containing protein</fullName>
    </submittedName>
</protein>
<dbReference type="Proteomes" id="UP000466794">
    <property type="component" value="Unassembled WGS sequence"/>
</dbReference>